<accession>A0A022KV69</accession>
<dbReference type="Proteomes" id="UP000019754">
    <property type="component" value="Unassembled WGS sequence"/>
</dbReference>
<feature type="domain" description="N-acetyltransferase" evidence="1">
    <location>
        <begin position="16"/>
        <end position="149"/>
    </location>
</feature>
<reference evidence="2 3" key="1">
    <citation type="journal article" date="2013" name="Genome Announc.">
        <title>Draft genome sequence of an Actinobacterium, Brachybacterium muris strain UCD-AY4.</title>
        <authorList>
            <person name="Lo J.R."/>
            <person name="Lang J.M."/>
            <person name="Darling A.E."/>
            <person name="Eisen J.A."/>
            <person name="Coil D.A."/>
        </authorList>
    </citation>
    <scope>NUCLEOTIDE SEQUENCE [LARGE SCALE GENOMIC DNA]</scope>
    <source>
        <strain evidence="2 3">UCD-AY4</strain>
    </source>
</reference>
<dbReference type="GO" id="GO:0016747">
    <property type="term" value="F:acyltransferase activity, transferring groups other than amino-acyl groups"/>
    <property type="evidence" value="ECO:0007669"/>
    <property type="project" value="InterPro"/>
</dbReference>
<comment type="caution">
    <text evidence="2">The sequence shown here is derived from an EMBL/GenBank/DDBJ whole genome shotgun (WGS) entry which is preliminary data.</text>
</comment>
<evidence type="ECO:0000313" key="3">
    <source>
        <dbReference type="Proteomes" id="UP000019754"/>
    </source>
</evidence>
<sequence length="149" mass="16168">MTADQPRAPGPAQLPEGYRLLPEPPAAQEYVRMRTVTGLTPVTPAQAEGPLVASWAWTTVRDEHGQLAAMGRVLGDGGWYFHIADVATDPGHQRRGLGRVVMEDLIARIDAEAPPHPYITLLGDPPGRALYRALGFVDSEPSLGMRLPR</sequence>
<dbReference type="AlphaFoldDB" id="A0A022KV69"/>
<name>A0A022KV69_9MICO</name>
<dbReference type="EMBL" id="AORC01000023">
    <property type="protein sequence ID" value="EYT47803.1"/>
    <property type="molecule type" value="Genomic_DNA"/>
</dbReference>
<keyword evidence="2" id="KW-0808">Transferase</keyword>
<dbReference type="CDD" id="cd04301">
    <property type="entry name" value="NAT_SF"/>
    <property type="match status" value="1"/>
</dbReference>
<organism evidence="2 3">
    <name type="scientific">Brachybacterium muris UCD-AY4</name>
    <dbReference type="NCBI Taxonomy" id="1249481"/>
    <lineage>
        <taxon>Bacteria</taxon>
        <taxon>Bacillati</taxon>
        <taxon>Actinomycetota</taxon>
        <taxon>Actinomycetes</taxon>
        <taxon>Micrococcales</taxon>
        <taxon>Dermabacteraceae</taxon>
        <taxon>Brachybacterium</taxon>
    </lineage>
</organism>
<dbReference type="HOGENOM" id="CLU_086503_7_0_11"/>
<dbReference type="SUPFAM" id="SSF55729">
    <property type="entry name" value="Acyl-CoA N-acyltransferases (Nat)"/>
    <property type="match status" value="1"/>
</dbReference>
<proteinExistence type="predicted"/>
<keyword evidence="3" id="KW-1185">Reference proteome</keyword>
<gene>
    <name evidence="2" type="ORF">D641_0114420</name>
</gene>
<dbReference type="Pfam" id="PF00583">
    <property type="entry name" value="Acetyltransf_1"/>
    <property type="match status" value="1"/>
</dbReference>
<dbReference type="InterPro" id="IPR016181">
    <property type="entry name" value="Acyl_CoA_acyltransferase"/>
</dbReference>
<dbReference type="PROSITE" id="PS51186">
    <property type="entry name" value="GNAT"/>
    <property type="match status" value="1"/>
</dbReference>
<dbReference type="RefSeq" id="WP_017824204.1">
    <property type="nucleotide sequence ID" value="NZ_AORC01000023.1"/>
</dbReference>
<evidence type="ECO:0000259" key="1">
    <source>
        <dbReference type="PROSITE" id="PS51186"/>
    </source>
</evidence>
<protein>
    <submittedName>
        <fullName evidence="2">Acetyltransferase</fullName>
    </submittedName>
</protein>
<dbReference type="Gene3D" id="3.40.630.30">
    <property type="match status" value="1"/>
</dbReference>
<dbReference type="InterPro" id="IPR000182">
    <property type="entry name" value="GNAT_dom"/>
</dbReference>
<evidence type="ECO:0000313" key="2">
    <source>
        <dbReference type="EMBL" id="EYT47803.1"/>
    </source>
</evidence>
<dbReference type="STRING" id="1249481.D641_0114420"/>
<dbReference type="OrthoDB" id="3190820at2"/>